<keyword evidence="6 7" id="KW-0472">Membrane</keyword>
<reference evidence="9 10" key="1">
    <citation type="submission" date="2023-08" db="EMBL/GenBank/DDBJ databases">
        <title>The draft genome sequence of Paracraurococcus sp. LOR1-02.</title>
        <authorList>
            <person name="Kingkaew E."/>
            <person name="Tanasupawat S."/>
        </authorList>
    </citation>
    <scope>NUCLEOTIDE SEQUENCE [LARGE SCALE GENOMIC DNA]</scope>
    <source>
        <strain evidence="9 10">LOR1-02</strain>
    </source>
</reference>
<keyword evidence="5 7" id="KW-0408">Iron</keyword>
<feature type="transmembrane region" description="Helical" evidence="7">
    <location>
        <begin position="33"/>
        <end position="58"/>
    </location>
</feature>
<keyword evidence="7" id="KW-0285">Flavoprotein</keyword>
<protein>
    <recommendedName>
        <fullName evidence="7">Protein-methionine-sulfoxide reductase heme-binding subunit MsrQ</fullName>
    </recommendedName>
    <alternativeName>
        <fullName evidence="7">Flavocytochrome MsrQ</fullName>
    </alternativeName>
</protein>
<comment type="caution">
    <text evidence="9">The sequence shown here is derived from an EMBL/GenBank/DDBJ whole genome shotgun (WGS) entry which is preliminary data.</text>
</comment>
<evidence type="ECO:0000256" key="2">
    <source>
        <dbReference type="ARBA" id="ARBA00022448"/>
    </source>
</evidence>
<accession>A0ABT9DZX2</accession>
<keyword evidence="7" id="KW-0349">Heme</keyword>
<keyword evidence="3 7" id="KW-0812">Transmembrane</keyword>
<dbReference type="Proteomes" id="UP001243009">
    <property type="component" value="Unassembled WGS sequence"/>
</dbReference>
<feature type="transmembrane region" description="Helical" evidence="7">
    <location>
        <begin position="194"/>
        <end position="210"/>
    </location>
</feature>
<evidence type="ECO:0000256" key="1">
    <source>
        <dbReference type="ARBA" id="ARBA00004141"/>
    </source>
</evidence>
<dbReference type="InterPro" id="IPR013130">
    <property type="entry name" value="Fe3_Rdtase_TM_dom"/>
</dbReference>
<dbReference type="HAMAP" id="MF_01207">
    <property type="entry name" value="MsrQ"/>
    <property type="match status" value="1"/>
</dbReference>
<evidence type="ECO:0000256" key="6">
    <source>
        <dbReference type="ARBA" id="ARBA00023136"/>
    </source>
</evidence>
<dbReference type="PANTHER" id="PTHR36964:SF1">
    <property type="entry name" value="PROTEIN-METHIONINE-SULFOXIDE REDUCTASE HEME-BINDING SUBUNIT MSRQ"/>
    <property type="match status" value="1"/>
</dbReference>
<dbReference type="EMBL" id="JAUTWS010000011">
    <property type="protein sequence ID" value="MDO9709457.1"/>
    <property type="molecule type" value="Genomic_DNA"/>
</dbReference>
<dbReference type="RefSeq" id="WP_305104320.1">
    <property type="nucleotide sequence ID" value="NZ_JAUTWS010000011.1"/>
</dbReference>
<evidence type="ECO:0000313" key="9">
    <source>
        <dbReference type="EMBL" id="MDO9709457.1"/>
    </source>
</evidence>
<feature type="transmembrane region" description="Helical" evidence="7">
    <location>
        <begin position="70"/>
        <end position="90"/>
    </location>
</feature>
<comment type="subunit">
    <text evidence="7">Heterodimer of a catalytic subunit (MsrP) and a heme-binding subunit (MsrQ).</text>
</comment>
<keyword evidence="2 7" id="KW-0813">Transport</keyword>
<feature type="transmembrane region" description="Helical" evidence="7">
    <location>
        <begin position="171"/>
        <end position="188"/>
    </location>
</feature>
<comment type="cofactor">
    <cofactor evidence="7">
        <name>FMN</name>
        <dbReference type="ChEBI" id="CHEBI:58210"/>
    </cofactor>
    <text evidence="7">Binds 1 FMN per subunit.</text>
</comment>
<feature type="transmembrane region" description="Helical" evidence="7">
    <location>
        <begin position="222"/>
        <end position="243"/>
    </location>
</feature>
<feature type="domain" description="Ferric oxidoreductase" evidence="8">
    <location>
        <begin position="71"/>
        <end position="183"/>
    </location>
</feature>
<feature type="transmembrane region" description="Helical" evidence="7">
    <location>
        <begin position="263"/>
        <end position="285"/>
    </location>
</feature>
<comment type="caution">
    <text evidence="7">Lacks conserved residue(s) required for the propagation of feature annotation.</text>
</comment>
<keyword evidence="10" id="KW-1185">Reference proteome</keyword>
<keyword evidence="7" id="KW-0249">Electron transport</keyword>
<keyword evidence="7" id="KW-1003">Cell membrane</keyword>
<keyword evidence="7" id="KW-0479">Metal-binding</keyword>
<evidence type="ECO:0000256" key="4">
    <source>
        <dbReference type="ARBA" id="ARBA00022989"/>
    </source>
</evidence>
<evidence type="ECO:0000256" key="3">
    <source>
        <dbReference type="ARBA" id="ARBA00022692"/>
    </source>
</evidence>
<comment type="cofactor">
    <cofactor evidence="7">
        <name>heme b</name>
        <dbReference type="ChEBI" id="CHEBI:60344"/>
    </cofactor>
    <text evidence="7">Binds 1 heme b (iron(II)-protoporphyrin IX) group per subunit.</text>
</comment>
<evidence type="ECO:0000259" key="8">
    <source>
        <dbReference type="Pfam" id="PF01794"/>
    </source>
</evidence>
<comment type="function">
    <text evidence="7">Part of the MsrPQ system that repairs oxidized periplasmic proteins containing methionine sulfoxide residues (Met-O), using respiratory chain electrons. Thus protects these proteins from oxidative-stress damage caused by reactive species of oxygen and chlorine generated by the host defense mechanisms. MsrPQ is essential for the maintenance of envelope integrity under bleach stress, rescuing a wide series of structurally unrelated periplasmic proteins from methionine oxidation. MsrQ provides electrons for reduction to the reductase catalytic subunit MsrP, using the quinone pool of the respiratory chain.</text>
</comment>
<proteinExistence type="inferred from homology"/>
<name>A0ABT9DZX2_9PROT</name>
<feature type="transmembrane region" description="Helical" evidence="7">
    <location>
        <begin position="133"/>
        <end position="155"/>
    </location>
</feature>
<comment type="subcellular location">
    <subcellularLocation>
        <location evidence="7">Cell membrane</location>
        <topology evidence="7">Multi-pass membrane protein</topology>
    </subcellularLocation>
    <subcellularLocation>
        <location evidence="1">Membrane</location>
        <topology evidence="1">Multi-pass membrane protein</topology>
    </subcellularLocation>
</comment>
<dbReference type="Pfam" id="PF01794">
    <property type="entry name" value="Ferric_reduct"/>
    <property type="match status" value="1"/>
</dbReference>
<evidence type="ECO:0000256" key="7">
    <source>
        <dbReference type="HAMAP-Rule" id="MF_01207"/>
    </source>
</evidence>
<evidence type="ECO:0000256" key="5">
    <source>
        <dbReference type="ARBA" id="ARBA00023004"/>
    </source>
</evidence>
<comment type="similarity">
    <text evidence="7">Belongs to the MsrQ family.</text>
</comment>
<sequence>MMQAILRTAFPLPAGRRRPFTWPWQDRAGRLSLLRAVVFALLLAPAAWVAAEAALGLLGPEPWKAALKEIGLWTIRLLLATLAITPLGTIVSEPRIPALRRLLGLTVLAYAGLHLALYAGHESFDLGKVVAEIVLRPYLTIGFVALAGLAALGWTSTDGWIRHLGPRWKQVHRLAFPIAALGVLHFYWQSKSVVWEAVLAGGLLSWLLLWRLLPAAWRARPLALLALAPLTALAAAGWEYLWYAVATRLPAERILLANLDVAFGLRPAVWAGVAALAVPVLALLWRRNPARRPVTVGR</sequence>
<feature type="transmembrane region" description="Helical" evidence="7">
    <location>
        <begin position="102"/>
        <end position="121"/>
    </location>
</feature>
<keyword evidence="7" id="KW-0288">FMN</keyword>
<organism evidence="9 10">
    <name type="scientific">Paracraurococcus lichenis</name>
    <dbReference type="NCBI Taxonomy" id="3064888"/>
    <lineage>
        <taxon>Bacteria</taxon>
        <taxon>Pseudomonadati</taxon>
        <taxon>Pseudomonadota</taxon>
        <taxon>Alphaproteobacteria</taxon>
        <taxon>Acetobacterales</taxon>
        <taxon>Roseomonadaceae</taxon>
        <taxon>Paracraurococcus</taxon>
    </lineage>
</organism>
<gene>
    <name evidence="7" type="primary">msrQ</name>
    <name evidence="9" type="ORF">Q7A36_13980</name>
</gene>
<dbReference type="InterPro" id="IPR022837">
    <property type="entry name" value="MsrQ-like"/>
</dbReference>
<keyword evidence="4 7" id="KW-1133">Transmembrane helix</keyword>
<dbReference type="PANTHER" id="PTHR36964">
    <property type="entry name" value="PROTEIN-METHIONINE-SULFOXIDE REDUCTASE HEME-BINDING SUBUNIT MSRQ"/>
    <property type="match status" value="1"/>
</dbReference>
<evidence type="ECO:0000313" key="10">
    <source>
        <dbReference type="Proteomes" id="UP001243009"/>
    </source>
</evidence>